<sequence length="263" mass="28674">MAAPAPAEPGPELLTVDQLAARTGTTVRTIRYYAGRGLLPPPRLRGRTGLYGPDHVARLLLVTELSELGFTLTAIERHLERLPHSAGPEDLALQLALLTPWAPEQLDEVDRAGLEERAGRPLDEEAVDKLVAYGAVEPVDGGHYRVQGPIALSAGLDALDFGLPAEFWRRSREIIDRHTSALADDLMTLFQEEVLQPYRDAGRPADQRSRLAAALSRLKPVTVQGVVTAFGRAVNRTIRERAEHPPARSSRDRSPRRGATSGG</sequence>
<evidence type="ECO:0000313" key="5">
    <source>
        <dbReference type="Proteomes" id="UP001596119"/>
    </source>
</evidence>
<dbReference type="PANTHER" id="PTHR30204">
    <property type="entry name" value="REDOX-CYCLING DRUG-SENSING TRANSCRIPTIONAL ACTIVATOR SOXR"/>
    <property type="match status" value="1"/>
</dbReference>
<keyword evidence="5" id="KW-1185">Reference proteome</keyword>
<dbReference type="Proteomes" id="UP001596119">
    <property type="component" value="Unassembled WGS sequence"/>
</dbReference>
<dbReference type="PROSITE" id="PS50937">
    <property type="entry name" value="HTH_MERR_2"/>
    <property type="match status" value="1"/>
</dbReference>
<dbReference type="RefSeq" id="WP_379565727.1">
    <property type="nucleotide sequence ID" value="NZ_JBHSQK010000019.1"/>
</dbReference>
<dbReference type="Gene3D" id="1.10.1660.10">
    <property type="match status" value="1"/>
</dbReference>
<reference evidence="5" key="1">
    <citation type="journal article" date="2019" name="Int. J. Syst. Evol. Microbiol.">
        <title>The Global Catalogue of Microorganisms (GCM) 10K type strain sequencing project: providing services to taxonomists for standard genome sequencing and annotation.</title>
        <authorList>
            <consortium name="The Broad Institute Genomics Platform"/>
            <consortium name="The Broad Institute Genome Sequencing Center for Infectious Disease"/>
            <person name="Wu L."/>
            <person name="Ma J."/>
        </authorList>
    </citation>
    <scope>NUCLEOTIDE SEQUENCE [LARGE SCALE GENOMIC DNA]</scope>
    <source>
        <strain evidence="5">CGMCC 4.7397</strain>
    </source>
</reference>
<dbReference type="InterPro" id="IPR000551">
    <property type="entry name" value="MerR-type_HTH_dom"/>
</dbReference>
<feature type="region of interest" description="Disordered" evidence="2">
    <location>
        <begin position="239"/>
        <end position="263"/>
    </location>
</feature>
<gene>
    <name evidence="4" type="ORF">ACFQH9_10355</name>
</gene>
<protein>
    <submittedName>
        <fullName evidence="4">MerR family transcriptional regulator</fullName>
    </submittedName>
</protein>
<feature type="domain" description="HTH merR-type" evidence="3">
    <location>
        <begin position="13"/>
        <end position="81"/>
    </location>
</feature>
<evidence type="ECO:0000256" key="1">
    <source>
        <dbReference type="ARBA" id="ARBA00023125"/>
    </source>
</evidence>
<name>A0ABW1I8G0_9PSEU</name>
<dbReference type="InterPro" id="IPR009061">
    <property type="entry name" value="DNA-bd_dom_put_sf"/>
</dbReference>
<proteinExistence type="predicted"/>
<feature type="compositionally biased region" description="Basic and acidic residues" evidence="2">
    <location>
        <begin position="239"/>
        <end position="255"/>
    </location>
</feature>
<dbReference type="InterPro" id="IPR047057">
    <property type="entry name" value="MerR_fam"/>
</dbReference>
<evidence type="ECO:0000256" key="2">
    <source>
        <dbReference type="SAM" id="MobiDB-lite"/>
    </source>
</evidence>
<dbReference type="SUPFAM" id="SSF46955">
    <property type="entry name" value="Putative DNA-binding domain"/>
    <property type="match status" value="1"/>
</dbReference>
<dbReference type="Pfam" id="PF13411">
    <property type="entry name" value="MerR_1"/>
    <property type="match status" value="1"/>
</dbReference>
<evidence type="ECO:0000259" key="3">
    <source>
        <dbReference type="PROSITE" id="PS50937"/>
    </source>
</evidence>
<keyword evidence="1" id="KW-0238">DNA-binding</keyword>
<organism evidence="4 5">
    <name type="scientific">Pseudonocardia lutea</name>
    <dbReference type="NCBI Taxonomy" id="2172015"/>
    <lineage>
        <taxon>Bacteria</taxon>
        <taxon>Bacillati</taxon>
        <taxon>Actinomycetota</taxon>
        <taxon>Actinomycetes</taxon>
        <taxon>Pseudonocardiales</taxon>
        <taxon>Pseudonocardiaceae</taxon>
        <taxon>Pseudonocardia</taxon>
    </lineage>
</organism>
<evidence type="ECO:0000313" key="4">
    <source>
        <dbReference type="EMBL" id="MFC5948674.1"/>
    </source>
</evidence>
<dbReference type="EMBL" id="JBHSQK010000019">
    <property type="protein sequence ID" value="MFC5948674.1"/>
    <property type="molecule type" value="Genomic_DNA"/>
</dbReference>
<accession>A0ABW1I8G0</accession>
<dbReference type="SMART" id="SM00422">
    <property type="entry name" value="HTH_MERR"/>
    <property type="match status" value="1"/>
</dbReference>
<dbReference type="PRINTS" id="PR00040">
    <property type="entry name" value="HTHMERR"/>
</dbReference>
<comment type="caution">
    <text evidence="4">The sequence shown here is derived from an EMBL/GenBank/DDBJ whole genome shotgun (WGS) entry which is preliminary data.</text>
</comment>
<dbReference type="PANTHER" id="PTHR30204:SF93">
    <property type="entry name" value="HTH MERR-TYPE DOMAIN-CONTAINING PROTEIN"/>
    <property type="match status" value="1"/>
</dbReference>